<comment type="caution">
    <text evidence="1">The sequence shown here is derived from an EMBL/GenBank/DDBJ whole genome shotgun (WGS) entry which is preliminary data.</text>
</comment>
<sequence>MTRGLGGKSPANITHYLKGVDFPASKSDLEKCAEQNNAEGDVMEVIRALPDEQYESMADVTKGVGQVE</sequence>
<organism evidence="1 2">
    <name type="scientific">Modicisalibacter luteus</name>
    <dbReference type="NCBI Taxonomy" id="453962"/>
    <lineage>
        <taxon>Bacteria</taxon>
        <taxon>Pseudomonadati</taxon>
        <taxon>Pseudomonadota</taxon>
        <taxon>Gammaproteobacteria</taxon>
        <taxon>Oceanospirillales</taxon>
        <taxon>Halomonadaceae</taxon>
        <taxon>Modicisalibacter</taxon>
    </lineage>
</organism>
<accession>A0ABV7M4K5</accession>
<proteinExistence type="predicted"/>
<dbReference type="InterPro" id="IPR021527">
    <property type="entry name" value="DUF2795"/>
</dbReference>
<dbReference type="RefSeq" id="WP_019017768.1">
    <property type="nucleotide sequence ID" value="NZ_BMXD01000001.1"/>
</dbReference>
<protein>
    <submittedName>
        <fullName evidence="1">DUF2795 domain-containing protein</fullName>
    </submittedName>
</protein>
<evidence type="ECO:0000313" key="1">
    <source>
        <dbReference type="EMBL" id="MFC3293501.1"/>
    </source>
</evidence>
<name>A0ABV7M4K5_9GAMM</name>
<dbReference type="EMBL" id="JBHRUH010000031">
    <property type="protein sequence ID" value="MFC3293501.1"/>
    <property type="molecule type" value="Genomic_DNA"/>
</dbReference>
<dbReference type="Proteomes" id="UP001595640">
    <property type="component" value="Unassembled WGS sequence"/>
</dbReference>
<dbReference type="Pfam" id="PF11387">
    <property type="entry name" value="DUF2795"/>
    <property type="match status" value="1"/>
</dbReference>
<reference evidence="2" key="1">
    <citation type="journal article" date="2019" name="Int. J. Syst. Evol. Microbiol.">
        <title>The Global Catalogue of Microorganisms (GCM) 10K type strain sequencing project: providing services to taxonomists for standard genome sequencing and annotation.</title>
        <authorList>
            <consortium name="The Broad Institute Genomics Platform"/>
            <consortium name="The Broad Institute Genome Sequencing Center for Infectious Disease"/>
            <person name="Wu L."/>
            <person name="Ma J."/>
        </authorList>
    </citation>
    <scope>NUCLEOTIDE SEQUENCE [LARGE SCALE GENOMIC DNA]</scope>
    <source>
        <strain evidence="2">KCTC 12847</strain>
    </source>
</reference>
<gene>
    <name evidence="1" type="ORF">ACFOEI_15705</name>
</gene>
<keyword evidence="2" id="KW-1185">Reference proteome</keyword>
<evidence type="ECO:0000313" key="2">
    <source>
        <dbReference type="Proteomes" id="UP001595640"/>
    </source>
</evidence>